<dbReference type="AlphaFoldDB" id="A0A2M8PDI3"/>
<feature type="region of interest" description="Disordered" evidence="1">
    <location>
        <begin position="1"/>
        <end position="23"/>
    </location>
</feature>
<feature type="domain" description="AAA+ ATPase" evidence="2">
    <location>
        <begin position="169"/>
        <end position="361"/>
    </location>
</feature>
<sequence length="441" mass="49417">MTGRMPQPSSTTAQQSAPWAPPPIRNIEDTGLNQIVISDLALKVVYFGGVLTGTRISEIVKLPWVGVLDGVMEFLKRERLVEVKGVAGGVGEAGTQFQITGAGLVKVKELLERSQYAGAAPVTLEQYINAMKAQNRGRITATPEVMKRALSHLVISEKMYSKIGAAVNSGKSMFLYGAPGNGKTTISEAVGRVVLGSDIWIPYAIDVDGQIIRVFDNVNHEVVDSADADVPSRVGVKRDPRWVRIRRPVIIVGGELTLTGLDLIYDPINKFYEAPYQMKCNGGMFLIDDFGRQQVRPRDLLNRWIVPLEKGIDYLTLATGRKIEIPFNVLIVFSTNIDPADLVDEAFLRRIRHKIEVGDPTPQEFVEIFKRACQAKRVPYDENGLRYLIQEWYLKKERPFRSVHPRDILDQLIDIARYLNRPPVLQPDLIDMACDSYFVQL</sequence>
<dbReference type="EMBL" id="PGTM01000132">
    <property type="protein sequence ID" value="PJF35611.1"/>
    <property type="molecule type" value="Genomic_DNA"/>
</dbReference>
<reference evidence="3 4" key="1">
    <citation type="submission" date="2017-11" db="EMBL/GenBank/DDBJ databases">
        <title>Evolution of Phototrophy in the Chloroflexi Phylum Driven by Horizontal Gene Transfer.</title>
        <authorList>
            <person name="Ward L.M."/>
            <person name="Hemp J."/>
            <person name="Shih P.M."/>
            <person name="Mcglynn S.E."/>
            <person name="Fischer W."/>
        </authorList>
    </citation>
    <scope>NUCLEOTIDE SEQUENCE [LARGE SCALE GENOMIC DNA]</scope>
    <source>
        <strain evidence="3">JP3_13</strain>
    </source>
</reference>
<proteinExistence type="predicted"/>
<dbReference type="SUPFAM" id="SSF52540">
    <property type="entry name" value="P-loop containing nucleoside triphosphate hydrolases"/>
    <property type="match status" value="1"/>
</dbReference>
<organism evidence="3 4">
    <name type="scientific">Candidatus Thermofonsia Clade 1 bacterium</name>
    <dbReference type="NCBI Taxonomy" id="2364210"/>
    <lineage>
        <taxon>Bacteria</taxon>
        <taxon>Bacillati</taxon>
        <taxon>Chloroflexota</taxon>
        <taxon>Candidatus Thermofontia</taxon>
        <taxon>Candidatus Thermofonsia Clade 1</taxon>
    </lineage>
</organism>
<dbReference type="SMART" id="SM00382">
    <property type="entry name" value="AAA"/>
    <property type="match status" value="1"/>
</dbReference>
<dbReference type="Proteomes" id="UP000229681">
    <property type="component" value="Unassembled WGS sequence"/>
</dbReference>
<evidence type="ECO:0000313" key="3">
    <source>
        <dbReference type="EMBL" id="PJF35611.1"/>
    </source>
</evidence>
<dbReference type="Gene3D" id="3.40.50.300">
    <property type="entry name" value="P-loop containing nucleotide triphosphate hydrolases"/>
    <property type="match status" value="1"/>
</dbReference>
<name>A0A2M8PDI3_9CHLR</name>
<accession>A0A2M8PDI3</accession>
<comment type="caution">
    <text evidence="3">The sequence shown here is derived from an EMBL/GenBank/DDBJ whole genome shotgun (WGS) entry which is preliminary data.</text>
</comment>
<feature type="compositionally biased region" description="Polar residues" evidence="1">
    <location>
        <begin position="7"/>
        <end position="17"/>
    </location>
</feature>
<dbReference type="InterPro" id="IPR003593">
    <property type="entry name" value="AAA+_ATPase"/>
</dbReference>
<evidence type="ECO:0000259" key="2">
    <source>
        <dbReference type="SMART" id="SM00382"/>
    </source>
</evidence>
<protein>
    <submittedName>
        <fullName evidence="3">AAA family ATPase</fullName>
    </submittedName>
</protein>
<evidence type="ECO:0000313" key="4">
    <source>
        <dbReference type="Proteomes" id="UP000229681"/>
    </source>
</evidence>
<dbReference type="InterPro" id="IPR027417">
    <property type="entry name" value="P-loop_NTPase"/>
</dbReference>
<evidence type="ECO:0000256" key="1">
    <source>
        <dbReference type="SAM" id="MobiDB-lite"/>
    </source>
</evidence>
<gene>
    <name evidence="3" type="ORF">CUN49_09720</name>
</gene>